<proteinExistence type="inferred from homology"/>
<dbReference type="Proteomes" id="UP000256964">
    <property type="component" value="Unassembled WGS sequence"/>
</dbReference>
<dbReference type="GO" id="GO:0004364">
    <property type="term" value="F:glutathione transferase activity"/>
    <property type="evidence" value="ECO:0007669"/>
    <property type="project" value="UniProtKB-EC"/>
</dbReference>
<name>A0A371DQ54_9APHY</name>
<dbReference type="FunFam" id="3.40.30.10:FF:000156">
    <property type="entry name" value="Glutathione S-transferase 1"/>
    <property type="match status" value="1"/>
</dbReference>
<evidence type="ECO:0000259" key="5">
    <source>
        <dbReference type="PROSITE" id="PS50404"/>
    </source>
</evidence>
<evidence type="ECO:0000256" key="3">
    <source>
        <dbReference type="ARBA" id="ARBA00022679"/>
    </source>
</evidence>
<evidence type="ECO:0000313" key="7">
    <source>
        <dbReference type="Proteomes" id="UP000256964"/>
    </source>
</evidence>
<sequence>MSADVAATPGNEPKLIVHHLNNSRSQRILWLLEELELPYEIKKYQRTAEMLAPPELTAVNPLGSAPVITDGALNLAESGAIVEYILQKYGKGRAQPPESGIIDNLYYTHYAEASLMPVLVNKLVFRIVPERAPFLLRPLLRGVFSMLTTRMVDPRLKLHATMIEEHLSRTDGWFAGGPEPTSADYMMIFALEAWGSEKDNVLGPKTKEYVARVHARPAYQRALEKGGEYAYAKASL</sequence>
<evidence type="ECO:0000256" key="4">
    <source>
        <dbReference type="ARBA" id="ARBA00047960"/>
    </source>
</evidence>
<dbReference type="Pfam" id="PF02798">
    <property type="entry name" value="GST_N"/>
    <property type="match status" value="1"/>
</dbReference>
<dbReference type="SFLD" id="SFLDG01150">
    <property type="entry name" value="Main.1:_Beta-like"/>
    <property type="match status" value="1"/>
</dbReference>
<dbReference type="Gene3D" id="3.40.30.10">
    <property type="entry name" value="Glutaredoxin"/>
    <property type="match status" value="1"/>
</dbReference>
<feature type="domain" description="GST N-terminal" evidence="5">
    <location>
        <begin position="12"/>
        <end position="93"/>
    </location>
</feature>
<comment type="similarity">
    <text evidence="1">Belongs to the GST superfamily.</text>
</comment>
<protein>
    <recommendedName>
        <fullName evidence="2">glutathione transferase</fullName>
        <ecNumber evidence="2">2.5.1.18</ecNumber>
    </recommendedName>
</protein>
<dbReference type="GO" id="GO:0004602">
    <property type="term" value="F:glutathione peroxidase activity"/>
    <property type="evidence" value="ECO:0007669"/>
    <property type="project" value="UniProtKB-ARBA"/>
</dbReference>
<keyword evidence="7" id="KW-1185">Reference proteome</keyword>
<dbReference type="EC" id="2.5.1.18" evidence="2"/>
<evidence type="ECO:0000256" key="2">
    <source>
        <dbReference type="ARBA" id="ARBA00012452"/>
    </source>
</evidence>
<organism evidence="6 7">
    <name type="scientific">Lentinus brumalis</name>
    <dbReference type="NCBI Taxonomy" id="2498619"/>
    <lineage>
        <taxon>Eukaryota</taxon>
        <taxon>Fungi</taxon>
        <taxon>Dikarya</taxon>
        <taxon>Basidiomycota</taxon>
        <taxon>Agaricomycotina</taxon>
        <taxon>Agaricomycetes</taxon>
        <taxon>Polyporales</taxon>
        <taxon>Polyporaceae</taxon>
        <taxon>Lentinus</taxon>
    </lineage>
</organism>
<dbReference type="PROSITE" id="PS50404">
    <property type="entry name" value="GST_NTER"/>
    <property type="match status" value="1"/>
</dbReference>
<dbReference type="SFLD" id="SFLDG00358">
    <property type="entry name" value="Main_(cytGST)"/>
    <property type="match status" value="1"/>
</dbReference>
<dbReference type="InterPro" id="IPR040079">
    <property type="entry name" value="Glutathione_S-Trfase"/>
</dbReference>
<reference evidence="6 7" key="1">
    <citation type="journal article" date="2018" name="Biotechnol. Biofuels">
        <title>Integrative visual omics of the white-rot fungus Polyporus brumalis exposes the biotechnological potential of its oxidative enzymes for delignifying raw plant biomass.</title>
        <authorList>
            <person name="Miyauchi S."/>
            <person name="Rancon A."/>
            <person name="Drula E."/>
            <person name="Hage H."/>
            <person name="Chaduli D."/>
            <person name="Favel A."/>
            <person name="Grisel S."/>
            <person name="Henrissat B."/>
            <person name="Herpoel-Gimbert I."/>
            <person name="Ruiz-Duenas F.J."/>
            <person name="Chevret D."/>
            <person name="Hainaut M."/>
            <person name="Lin J."/>
            <person name="Wang M."/>
            <person name="Pangilinan J."/>
            <person name="Lipzen A."/>
            <person name="Lesage-Meessen L."/>
            <person name="Navarro D."/>
            <person name="Riley R."/>
            <person name="Grigoriev I.V."/>
            <person name="Zhou S."/>
            <person name="Raouche S."/>
            <person name="Rosso M.N."/>
        </authorList>
    </citation>
    <scope>NUCLEOTIDE SEQUENCE [LARGE SCALE GENOMIC DNA]</scope>
    <source>
        <strain evidence="6 7">BRFM 1820</strain>
    </source>
</reference>
<evidence type="ECO:0000256" key="1">
    <source>
        <dbReference type="ARBA" id="ARBA00007409"/>
    </source>
</evidence>
<dbReference type="GO" id="GO:0005737">
    <property type="term" value="C:cytoplasm"/>
    <property type="evidence" value="ECO:0007669"/>
    <property type="project" value="UniProtKB-ARBA"/>
</dbReference>
<dbReference type="SFLD" id="SFLDS00019">
    <property type="entry name" value="Glutathione_Transferase_(cytos"/>
    <property type="match status" value="1"/>
</dbReference>
<accession>A0A371DQ54</accession>
<dbReference type="EMBL" id="KZ857384">
    <property type="protein sequence ID" value="RDX54670.1"/>
    <property type="molecule type" value="Genomic_DNA"/>
</dbReference>
<dbReference type="InterPro" id="IPR036249">
    <property type="entry name" value="Thioredoxin-like_sf"/>
</dbReference>
<dbReference type="PANTHER" id="PTHR44051">
    <property type="entry name" value="GLUTATHIONE S-TRANSFERASE-RELATED"/>
    <property type="match status" value="1"/>
</dbReference>
<dbReference type="AlphaFoldDB" id="A0A371DQ54"/>
<dbReference type="CDD" id="cd03046">
    <property type="entry name" value="GST_N_GTT1_like"/>
    <property type="match status" value="1"/>
</dbReference>
<evidence type="ECO:0000313" key="6">
    <source>
        <dbReference type="EMBL" id="RDX54670.1"/>
    </source>
</evidence>
<dbReference type="InterPro" id="IPR004045">
    <property type="entry name" value="Glutathione_S-Trfase_N"/>
</dbReference>
<dbReference type="InterPro" id="IPR036282">
    <property type="entry name" value="Glutathione-S-Trfase_C_sf"/>
</dbReference>
<dbReference type="STRING" id="139420.A0A371DQ54"/>
<gene>
    <name evidence="6" type="ORF">OH76DRAFT_1398058</name>
</gene>
<dbReference type="Gene3D" id="1.20.1050.10">
    <property type="match status" value="1"/>
</dbReference>
<keyword evidence="3" id="KW-0808">Transferase</keyword>
<dbReference type="SUPFAM" id="SSF52833">
    <property type="entry name" value="Thioredoxin-like"/>
    <property type="match status" value="1"/>
</dbReference>
<dbReference type="OrthoDB" id="2098326at2759"/>
<dbReference type="SUPFAM" id="SSF47616">
    <property type="entry name" value="GST C-terminal domain-like"/>
    <property type="match status" value="1"/>
</dbReference>
<comment type="catalytic activity">
    <reaction evidence="4">
        <text>RX + glutathione = an S-substituted glutathione + a halide anion + H(+)</text>
        <dbReference type="Rhea" id="RHEA:16437"/>
        <dbReference type="ChEBI" id="CHEBI:15378"/>
        <dbReference type="ChEBI" id="CHEBI:16042"/>
        <dbReference type="ChEBI" id="CHEBI:17792"/>
        <dbReference type="ChEBI" id="CHEBI:57925"/>
        <dbReference type="ChEBI" id="CHEBI:90779"/>
        <dbReference type="EC" id="2.5.1.18"/>
    </reaction>
</comment>
<dbReference type="PANTHER" id="PTHR44051:SF9">
    <property type="entry name" value="GLUTATHIONE S-TRANSFERASE 1"/>
    <property type="match status" value="1"/>
</dbReference>